<organism evidence="1 2">
    <name type="scientific">Streptococcus oralis subsp. dentisani</name>
    <dbReference type="NCBI Taxonomy" id="1458253"/>
    <lineage>
        <taxon>Bacteria</taxon>
        <taxon>Bacillati</taxon>
        <taxon>Bacillota</taxon>
        <taxon>Bacilli</taxon>
        <taxon>Lactobacillales</taxon>
        <taxon>Streptococcaceae</taxon>
        <taxon>Streptococcus</taxon>
    </lineage>
</organism>
<protein>
    <submittedName>
        <fullName evidence="1">Uncharacterized protein</fullName>
    </submittedName>
</protein>
<proteinExistence type="predicted"/>
<dbReference type="AlphaFoldDB" id="A0A1X1IRF3"/>
<dbReference type="EMBL" id="NCUW01000030">
    <property type="protein sequence ID" value="ORO75668.1"/>
    <property type="molecule type" value="Genomic_DNA"/>
</dbReference>
<dbReference type="Proteomes" id="UP000194008">
    <property type="component" value="Unassembled WGS sequence"/>
</dbReference>
<dbReference type="RefSeq" id="WP_084972217.1">
    <property type="nucleotide sequence ID" value="NZ_NCUW01000030.1"/>
</dbReference>
<reference evidence="1 2" key="1">
    <citation type="journal article" date="2016" name="Eur. J. Clin. Microbiol. Infect. Dis.">
        <title>Whole genome sequencing as a tool for phylogenetic analysis of clinical strains of Mitis group streptococci.</title>
        <authorList>
            <person name="Rasmussen L.H."/>
            <person name="Dargis R."/>
            <person name="Hojholt K."/>
            <person name="Christensen J.J."/>
            <person name="Skovgaard O."/>
            <person name="Justesen U.S."/>
            <person name="Rosenvinge F.S."/>
            <person name="Moser C."/>
            <person name="Lukjancenko O."/>
            <person name="Rasmussen S."/>
            <person name="Nielsen X.C."/>
        </authorList>
    </citation>
    <scope>NUCLEOTIDE SEQUENCE [LARGE SCALE GENOMIC DNA]</scope>
    <source>
        <strain evidence="1 2">Y_5914_11</strain>
    </source>
</reference>
<gene>
    <name evidence="1" type="ORF">B7709_06900</name>
</gene>
<evidence type="ECO:0000313" key="2">
    <source>
        <dbReference type="Proteomes" id="UP000194008"/>
    </source>
</evidence>
<name>A0A1X1IRF3_STROR</name>
<sequence>MKYLKTLSFRTKVFVGLLLVSLVGYGVYAYTWPIYVQWQEDHEVLIVKTEVERIETFGSQNRYVYYKMKEPMIPVVLSNHFVISNAKFVGRSESNLVELTLDVYDLNHLENLPKTIDVVKLIQTYDQNYRVDFYSTRNYTNDGKDYLVFSLRNKQNREDKKEVALDVASEQIVPALPTDKAESKRTPFSFDYTNLDKIATEYGFIPTYDLAYSNDSKVREDTNINFIRDYPEYYKAMEGAANIVVRKGAYSDPEAIFQDMRHWFAPVGQDKLDVVGIDPKTKEETPLNSYQEYQEWYEKHVK</sequence>
<evidence type="ECO:0000313" key="1">
    <source>
        <dbReference type="EMBL" id="ORO75668.1"/>
    </source>
</evidence>
<comment type="caution">
    <text evidence="1">The sequence shown here is derived from an EMBL/GenBank/DDBJ whole genome shotgun (WGS) entry which is preliminary data.</text>
</comment>
<accession>A0A1X1IRF3</accession>